<dbReference type="GO" id="GO:0012505">
    <property type="term" value="C:endomembrane system"/>
    <property type="evidence" value="ECO:0007669"/>
    <property type="project" value="TreeGrafter"/>
</dbReference>
<evidence type="ECO:0000256" key="1">
    <source>
        <dbReference type="ARBA" id="ARBA00004211"/>
    </source>
</evidence>
<feature type="compositionally biased region" description="Acidic residues" evidence="10">
    <location>
        <begin position="17"/>
        <end position="29"/>
    </location>
</feature>
<dbReference type="Proteomes" id="UP000722791">
    <property type="component" value="Unassembled WGS sequence"/>
</dbReference>
<keyword evidence="3" id="KW-0813">Transport</keyword>
<dbReference type="InterPro" id="IPR010989">
    <property type="entry name" value="SNARE"/>
</dbReference>
<keyword evidence="4 11" id="KW-0812">Transmembrane</keyword>
<proteinExistence type="inferred from homology"/>
<dbReference type="GO" id="GO:0048278">
    <property type="term" value="P:vesicle docking"/>
    <property type="evidence" value="ECO:0007669"/>
    <property type="project" value="TreeGrafter"/>
</dbReference>
<dbReference type="GO" id="GO:0031201">
    <property type="term" value="C:SNARE complex"/>
    <property type="evidence" value="ECO:0007669"/>
    <property type="project" value="TreeGrafter"/>
</dbReference>
<dbReference type="SMART" id="SM00503">
    <property type="entry name" value="SynN"/>
    <property type="match status" value="1"/>
</dbReference>
<feature type="domain" description="T-SNARE coiled-coil homology" evidence="12">
    <location>
        <begin position="212"/>
        <end position="274"/>
    </location>
</feature>
<evidence type="ECO:0000256" key="2">
    <source>
        <dbReference type="ARBA" id="ARBA00009063"/>
    </source>
</evidence>
<dbReference type="PANTHER" id="PTHR19957:SF307">
    <property type="entry name" value="PROTEIN SSO1-RELATED"/>
    <property type="match status" value="1"/>
</dbReference>
<evidence type="ECO:0000256" key="8">
    <source>
        <dbReference type="RuleBase" id="RU003858"/>
    </source>
</evidence>
<feature type="coiled-coil region" evidence="9">
    <location>
        <begin position="79"/>
        <end position="120"/>
    </location>
</feature>
<keyword evidence="7 11" id="KW-0472">Membrane</keyword>
<dbReference type="PANTHER" id="PTHR19957">
    <property type="entry name" value="SYNTAXIN"/>
    <property type="match status" value="1"/>
</dbReference>
<organism evidence="13 15">
    <name type="scientific">Volvox reticuliferus</name>
    <dbReference type="NCBI Taxonomy" id="1737510"/>
    <lineage>
        <taxon>Eukaryota</taxon>
        <taxon>Viridiplantae</taxon>
        <taxon>Chlorophyta</taxon>
        <taxon>core chlorophytes</taxon>
        <taxon>Chlorophyceae</taxon>
        <taxon>CS clade</taxon>
        <taxon>Chlamydomonadales</taxon>
        <taxon>Volvocaceae</taxon>
        <taxon>Volvox</taxon>
    </lineage>
</organism>
<dbReference type="PROSITE" id="PS00914">
    <property type="entry name" value="SYNTAXIN"/>
    <property type="match status" value="1"/>
</dbReference>
<evidence type="ECO:0000256" key="9">
    <source>
        <dbReference type="SAM" id="Coils"/>
    </source>
</evidence>
<dbReference type="Pfam" id="PF00804">
    <property type="entry name" value="Syntaxin"/>
    <property type="match status" value="1"/>
</dbReference>
<dbReference type="AlphaFoldDB" id="A0A8J4CCT8"/>
<dbReference type="GO" id="GO:0006906">
    <property type="term" value="P:vesicle fusion"/>
    <property type="evidence" value="ECO:0007669"/>
    <property type="project" value="TreeGrafter"/>
</dbReference>
<evidence type="ECO:0000313" key="14">
    <source>
        <dbReference type="EMBL" id="GIM13665.1"/>
    </source>
</evidence>
<dbReference type="CDD" id="cd00179">
    <property type="entry name" value="SynN"/>
    <property type="match status" value="1"/>
</dbReference>
<feature type="region of interest" description="Disordered" evidence="10">
    <location>
        <begin position="1"/>
        <end position="37"/>
    </location>
</feature>
<dbReference type="GO" id="GO:0000149">
    <property type="term" value="F:SNARE binding"/>
    <property type="evidence" value="ECO:0007669"/>
    <property type="project" value="TreeGrafter"/>
</dbReference>
<dbReference type="SUPFAM" id="SSF47661">
    <property type="entry name" value="t-snare proteins"/>
    <property type="match status" value="1"/>
</dbReference>
<dbReference type="Gene3D" id="1.20.5.110">
    <property type="match status" value="1"/>
</dbReference>
<dbReference type="OrthoDB" id="10255013at2759"/>
<comment type="similarity">
    <text evidence="2 8">Belongs to the syntaxin family.</text>
</comment>
<dbReference type="SMART" id="SM00397">
    <property type="entry name" value="t_SNARE"/>
    <property type="match status" value="1"/>
</dbReference>
<evidence type="ECO:0000256" key="11">
    <source>
        <dbReference type="SAM" id="Phobius"/>
    </source>
</evidence>
<dbReference type="CDD" id="cd15848">
    <property type="entry name" value="SNARE_syntaxin1-like"/>
    <property type="match status" value="1"/>
</dbReference>
<evidence type="ECO:0000256" key="3">
    <source>
        <dbReference type="ARBA" id="ARBA00022448"/>
    </source>
</evidence>
<dbReference type="GO" id="GO:0006886">
    <property type="term" value="P:intracellular protein transport"/>
    <property type="evidence" value="ECO:0007669"/>
    <property type="project" value="InterPro"/>
</dbReference>
<evidence type="ECO:0000313" key="13">
    <source>
        <dbReference type="EMBL" id="GIL79197.1"/>
    </source>
</evidence>
<keyword evidence="6 11" id="KW-1133">Transmembrane helix</keyword>
<feature type="transmembrane region" description="Helical" evidence="11">
    <location>
        <begin position="284"/>
        <end position="304"/>
    </location>
</feature>
<dbReference type="PROSITE" id="PS50192">
    <property type="entry name" value="T_SNARE"/>
    <property type="match status" value="1"/>
</dbReference>
<dbReference type="EMBL" id="BNCQ01000050">
    <property type="protein sequence ID" value="GIM13665.1"/>
    <property type="molecule type" value="Genomic_DNA"/>
</dbReference>
<dbReference type="InterPro" id="IPR000727">
    <property type="entry name" value="T_SNARE_dom"/>
</dbReference>
<keyword evidence="9" id="KW-0175">Coiled coil</keyword>
<dbReference type="EMBL" id="BNCP01000015">
    <property type="protein sequence ID" value="GIL79197.1"/>
    <property type="molecule type" value="Genomic_DNA"/>
</dbReference>
<comment type="subcellular location">
    <subcellularLocation>
        <location evidence="1">Membrane</location>
        <topology evidence="1">Single-pass type IV membrane protein</topology>
    </subcellularLocation>
</comment>
<protein>
    <recommendedName>
        <fullName evidence="12">t-SNARE coiled-coil homology domain-containing protein</fullName>
    </recommendedName>
</protein>
<evidence type="ECO:0000256" key="7">
    <source>
        <dbReference type="ARBA" id="ARBA00023136"/>
    </source>
</evidence>
<dbReference type="GO" id="GO:0006887">
    <property type="term" value="P:exocytosis"/>
    <property type="evidence" value="ECO:0007669"/>
    <property type="project" value="TreeGrafter"/>
</dbReference>
<comment type="caution">
    <text evidence="13">The sequence shown here is derived from an EMBL/GenBank/DDBJ whole genome shotgun (WGS) entry which is preliminary data.</text>
</comment>
<dbReference type="GO" id="GO:0005484">
    <property type="term" value="F:SNAP receptor activity"/>
    <property type="evidence" value="ECO:0007669"/>
    <property type="project" value="InterPro"/>
</dbReference>
<dbReference type="FunFam" id="1.20.5.110:FF:000008">
    <property type="entry name" value="Syntaxin 132"/>
    <property type="match status" value="1"/>
</dbReference>
<evidence type="ECO:0000256" key="6">
    <source>
        <dbReference type="ARBA" id="ARBA00022989"/>
    </source>
</evidence>
<gene>
    <name evidence="13" type="ORF">Vretifemale_8569</name>
    <name evidence="14" type="ORF">Vretimale_16729</name>
</gene>
<dbReference type="Pfam" id="PF05739">
    <property type="entry name" value="SNARE"/>
    <property type="match status" value="1"/>
</dbReference>
<keyword evidence="15" id="KW-1185">Reference proteome</keyword>
<reference evidence="13" key="1">
    <citation type="journal article" date="2021" name="Proc. Natl. Acad. Sci. U.S.A.">
        <title>Three genomes in the algal genus Volvox reveal the fate of a haploid sex-determining region after a transition to homothallism.</title>
        <authorList>
            <person name="Yamamoto K."/>
            <person name="Hamaji T."/>
            <person name="Kawai-Toyooka H."/>
            <person name="Matsuzaki R."/>
            <person name="Takahashi F."/>
            <person name="Nishimura Y."/>
            <person name="Kawachi M."/>
            <person name="Noguchi H."/>
            <person name="Minakuchi Y."/>
            <person name="Umen J.G."/>
            <person name="Toyoda A."/>
            <person name="Nozaki H."/>
        </authorList>
    </citation>
    <scope>NUCLEOTIDE SEQUENCE</scope>
    <source>
        <strain evidence="14">NIES-3785</strain>
        <strain evidence="13">NIES-3786</strain>
    </source>
</reference>
<dbReference type="Proteomes" id="UP000747110">
    <property type="component" value="Unassembled WGS sequence"/>
</dbReference>
<evidence type="ECO:0000256" key="10">
    <source>
        <dbReference type="SAM" id="MobiDB-lite"/>
    </source>
</evidence>
<evidence type="ECO:0000313" key="15">
    <source>
        <dbReference type="Proteomes" id="UP000747110"/>
    </source>
</evidence>
<evidence type="ECO:0000256" key="5">
    <source>
        <dbReference type="ARBA" id="ARBA00022927"/>
    </source>
</evidence>
<dbReference type="InterPro" id="IPR006011">
    <property type="entry name" value="Syntaxin_N"/>
</dbReference>
<sequence length="312" mass="35969">MADLLSAVRGKNATYQGEDDDPDIDDIEDQVAPPPTDAEREMQDFFRKVEQVKLDLATIKDLQKEVLSMHEKGKSIVKSKEMQRHRELMQEKINEVNKLAHAAKAKIEYLDKENEAVKKRKGQGQGTASERTRTTITAGLKKKLKDHMQEFSELRSRIQSEYREVVERRVYTVTGQHVDEEEIDRMIENGESENIFQKAILEQGRGRVLDTLAEIQERHRAVKDLEQSLLELHQIFLDMAVLVEAQGEMLDNIEKQVARSVDYVKGGTEALQDAKQLQKNTRKWMCCAIMIMLIVALVIVLAVVRPWRYLQK</sequence>
<dbReference type="InterPro" id="IPR045242">
    <property type="entry name" value="Syntaxin"/>
</dbReference>
<dbReference type="Gene3D" id="1.20.58.70">
    <property type="match status" value="1"/>
</dbReference>
<accession>A0A8J4CCT8</accession>
<evidence type="ECO:0000259" key="12">
    <source>
        <dbReference type="PROSITE" id="PS50192"/>
    </source>
</evidence>
<evidence type="ECO:0000256" key="4">
    <source>
        <dbReference type="ARBA" id="ARBA00022692"/>
    </source>
</evidence>
<name>A0A8J4CCT8_9CHLO</name>
<dbReference type="InterPro" id="IPR006012">
    <property type="entry name" value="Syntaxin/epimorphin_CS"/>
</dbReference>
<dbReference type="GO" id="GO:0005886">
    <property type="term" value="C:plasma membrane"/>
    <property type="evidence" value="ECO:0007669"/>
    <property type="project" value="TreeGrafter"/>
</dbReference>
<keyword evidence="5" id="KW-0653">Protein transport</keyword>